<keyword evidence="2" id="KW-1003">Cell membrane</keyword>
<comment type="similarity">
    <text evidence="1">Belongs to the Lgt family.</text>
</comment>
<dbReference type="AlphaFoldDB" id="A0A4R2HMG5"/>
<dbReference type="RefSeq" id="WP_132529120.1">
    <property type="nucleotide sequence ID" value="NZ_BMJO01000001.1"/>
</dbReference>
<feature type="transmembrane region" description="Helical" evidence="7">
    <location>
        <begin position="163"/>
        <end position="186"/>
    </location>
</feature>
<dbReference type="GO" id="GO:0005886">
    <property type="term" value="C:plasma membrane"/>
    <property type="evidence" value="ECO:0007669"/>
    <property type="project" value="InterPro"/>
</dbReference>
<comment type="caution">
    <text evidence="9">The sequence shown here is derived from an EMBL/GenBank/DDBJ whole genome shotgun (WGS) entry which is preliminary data.</text>
</comment>
<protein>
    <submittedName>
        <fullName evidence="9">Prolipoprotein diacylglyceryltransferase</fullName>
    </submittedName>
</protein>
<keyword evidence="5 7" id="KW-1133">Transmembrane helix</keyword>
<evidence type="ECO:0000313" key="9">
    <source>
        <dbReference type="EMBL" id="TCO30945.1"/>
    </source>
</evidence>
<dbReference type="InterPro" id="IPR001640">
    <property type="entry name" value="Lgt"/>
</dbReference>
<reference evidence="8" key="1">
    <citation type="journal article" date="2014" name="Int. J. Syst. Evol. Microbiol.">
        <title>Complete genome of a new Firmicutes species belonging to the dominant human colonic microbiota ('Ruminococcus bicirculans') reveals two chromosomes and a selective capacity to utilize plant glucans.</title>
        <authorList>
            <consortium name="NISC Comparative Sequencing Program"/>
            <person name="Wegmann U."/>
            <person name="Louis P."/>
            <person name="Goesmann A."/>
            <person name="Henrissat B."/>
            <person name="Duncan S.H."/>
            <person name="Flint H.J."/>
        </authorList>
    </citation>
    <scope>NUCLEOTIDE SEQUENCE</scope>
    <source>
        <strain evidence="8">CGMCC 1.15644</strain>
    </source>
</reference>
<dbReference type="GO" id="GO:0008961">
    <property type="term" value="F:phosphatidylglycerol-prolipoprotein diacylglyceryl transferase activity"/>
    <property type="evidence" value="ECO:0007669"/>
    <property type="project" value="InterPro"/>
</dbReference>
<evidence type="ECO:0000256" key="7">
    <source>
        <dbReference type="SAM" id="Phobius"/>
    </source>
</evidence>
<reference evidence="8" key="4">
    <citation type="submission" date="2024-05" db="EMBL/GenBank/DDBJ databases">
        <authorList>
            <person name="Sun Q."/>
            <person name="Zhou Y."/>
        </authorList>
    </citation>
    <scope>NUCLEOTIDE SEQUENCE</scope>
    <source>
        <strain evidence="8">CGMCC 1.15644</strain>
    </source>
</reference>
<dbReference type="PANTHER" id="PTHR30589">
    <property type="entry name" value="PROLIPOPROTEIN DIACYLGLYCERYL TRANSFERASE"/>
    <property type="match status" value="1"/>
</dbReference>
<keyword evidence="9" id="KW-0449">Lipoprotein</keyword>
<proteinExistence type="inferred from homology"/>
<dbReference type="Pfam" id="PF01790">
    <property type="entry name" value="LGT"/>
    <property type="match status" value="1"/>
</dbReference>
<evidence type="ECO:0000256" key="1">
    <source>
        <dbReference type="ARBA" id="ARBA00007150"/>
    </source>
</evidence>
<dbReference type="EMBL" id="BMJO01000001">
    <property type="protein sequence ID" value="GGE43373.1"/>
    <property type="molecule type" value="Genomic_DNA"/>
</dbReference>
<keyword evidence="11" id="KW-1185">Reference proteome</keyword>
<dbReference type="Proteomes" id="UP000622648">
    <property type="component" value="Unassembled WGS sequence"/>
</dbReference>
<dbReference type="Proteomes" id="UP000295684">
    <property type="component" value="Unassembled WGS sequence"/>
</dbReference>
<keyword evidence="3 9" id="KW-0808">Transferase</keyword>
<reference evidence="9 10" key="3">
    <citation type="submission" date="2019-03" db="EMBL/GenBank/DDBJ databases">
        <title>Genomic Encyclopedia of Type Strains, Phase IV (KMG-IV): sequencing the most valuable type-strain genomes for metagenomic binning, comparative biology and taxonomic classification.</title>
        <authorList>
            <person name="Goeker M."/>
        </authorList>
    </citation>
    <scope>NUCLEOTIDE SEQUENCE [LARGE SCALE GENOMIC DNA]</scope>
    <source>
        <strain evidence="9 10">DSM 103236</strain>
    </source>
</reference>
<evidence type="ECO:0000256" key="3">
    <source>
        <dbReference type="ARBA" id="ARBA00022679"/>
    </source>
</evidence>
<keyword evidence="6 7" id="KW-0472">Membrane</keyword>
<evidence type="ECO:0000256" key="2">
    <source>
        <dbReference type="ARBA" id="ARBA00022475"/>
    </source>
</evidence>
<evidence type="ECO:0000256" key="4">
    <source>
        <dbReference type="ARBA" id="ARBA00022692"/>
    </source>
</evidence>
<feature type="transmembrane region" description="Helical" evidence="7">
    <location>
        <begin position="20"/>
        <end position="41"/>
    </location>
</feature>
<evidence type="ECO:0000313" key="8">
    <source>
        <dbReference type="EMBL" id="GGE43373.1"/>
    </source>
</evidence>
<accession>A0A4R2HMG5</accession>
<organism evidence="9 10">
    <name type="scientific">Pedobacter psychrotolerans</name>
    <dbReference type="NCBI Taxonomy" id="1843235"/>
    <lineage>
        <taxon>Bacteria</taxon>
        <taxon>Pseudomonadati</taxon>
        <taxon>Bacteroidota</taxon>
        <taxon>Sphingobacteriia</taxon>
        <taxon>Sphingobacteriales</taxon>
        <taxon>Sphingobacteriaceae</taxon>
        <taxon>Pedobacter</taxon>
    </lineage>
</organism>
<gene>
    <name evidence="9" type="ORF">EV200_101386</name>
    <name evidence="8" type="ORF">GCM10011413_06660</name>
</gene>
<feature type="transmembrane region" description="Helical" evidence="7">
    <location>
        <begin position="198"/>
        <end position="215"/>
    </location>
</feature>
<dbReference type="GO" id="GO:0042158">
    <property type="term" value="P:lipoprotein biosynthetic process"/>
    <property type="evidence" value="ECO:0007669"/>
    <property type="project" value="InterPro"/>
</dbReference>
<evidence type="ECO:0000313" key="10">
    <source>
        <dbReference type="Proteomes" id="UP000295684"/>
    </source>
</evidence>
<feature type="transmembrane region" description="Helical" evidence="7">
    <location>
        <begin position="87"/>
        <end position="109"/>
    </location>
</feature>
<name>A0A4R2HMG5_9SPHI</name>
<feature type="transmembrane region" description="Helical" evidence="7">
    <location>
        <begin position="121"/>
        <end position="143"/>
    </location>
</feature>
<feature type="transmembrane region" description="Helical" evidence="7">
    <location>
        <begin position="221"/>
        <end position="240"/>
    </location>
</feature>
<evidence type="ECO:0000313" key="11">
    <source>
        <dbReference type="Proteomes" id="UP000622648"/>
    </source>
</evidence>
<evidence type="ECO:0000256" key="5">
    <source>
        <dbReference type="ARBA" id="ARBA00022989"/>
    </source>
</evidence>
<reference evidence="11" key="2">
    <citation type="journal article" date="2019" name="Int. J. Syst. Evol. Microbiol.">
        <title>The Global Catalogue of Microorganisms (GCM) 10K type strain sequencing project: providing services to taxonomists for standard genome sequencing and annotation.</title>
        <authorList>
            <consortium name="The Broad Institute Genomics Platform"/>
            <consortium name="The Broad Institute Genome Sequencing Center for Infectious Disease"/>
            <person name="Wu L."/>
            <person name="Ma J."/>
        </authorList>
    </citation>
    <scope>NUCLEOTIDE SEQUENCE [LARGE SCALE GENOMIC DNA]</scope>
    <source>
        <strain evidence="11">CGMCC 1.15644</strain>
    </source>
</reference>
<dbReference type="OrthoDB" id="871140at2"/>
<keyword evidence="4 7" id="KW-0812">Transmembrane</keyword>
<dbReference type="EMBL" id="SLWO01000001">
    <property type="protein sequence ID" value="TCO30945.1"/>
    <property type="molecule type" value="Genomic_DNA"/>
</dbReference>
<evidence type="ECO:0000256" key="6">
    <source>
        <dbReference type="ARBA" id="ARBA00023136"/>
    </source>
</evidence>
<dbReference type="PANTHER" id="PTHR30589:SF0">
    <property type="entry name" value="PHOSPHATIDYLGLYCEROL--PROLIPOPROTEIN DIACYLGLYCERYL TRANSFERASE"/>
    <property type="match status" value="1"/>
</dbReference>
<feature type="transmembrane region" description="Helical" evidence="7">
    <location>
        <begin position="53"/>
        <end position="75"/>
    </location>
</feature>
<sequence length="252" mass="28793">MISKSDSPFPFQFELFGNQYHYHYIFETLAFVIGVRVYYFLKKGIADPISDENRLWIMLGAMFGALIGSRVVAVLETPAVLNHLSFLFIYQSKTIVGGLLGGLFGVEIIKKIIGVNIASGDIYVVPILVALFIGRIGCFSMGIDEPTYGVPTALFTGMDLGDGIMRHPIMLYEMLYLIALLCLFRALKNKNLINGDRFKLFMVLYFLFRFLIEFIKPYQSLFLNLSSIHWSAILIFAYYYKFIIRITKTIFT</sequence>